<organism evidence="2 3">
    <name type="scientific">Streptomyces gibsoniae</name>
    <dbReference type="NCBI Taxonomy" id="3075529"/>
    <lineage>
        <taxon>Bacteria</taxon>
        <taxon>Bacillati</taxon>
        <taxon>Actinomycetota</taxon>
        <taxon>Actinomycetes</taxon>
        <taxon>Kitasatosporales</taxon>
        <taxon>Streptomycetaceae</taxon>
        <taxon>Streptomyces</taxon>
    </lineage>
</organism>
<evidence type="ECO:0000256" key="1">
    <source>
        <dbReference type="SAM" id="MobiDB-lite"/>
    </source>
</evidence>
<accession>A0ABU2TKL1</accession>
<gene>
    <name evidence="2" type="ORF">RM764_00395</name>
</gene>
<feature type="region of interest" description="Disordered" evidence="1">
    <location>
        <begin position="1"/>
        <end position="54"/>
    </location>
</feature>
<comment type="caution">
    <text evidence="2">The sequence shown here is derived from an EMBL/GenBank/DDBJ whole genome shotgun (WGS) entry which is preliminary data.</text>
</comment>
<keyword evidence="3" id="KW-1185">Reference proteome</keyword>
<sequence length="54" mass="5667">MSDTSTASPLSAADQDSLVHGRHRGPVSAEDHEAAPHGRHRKPAGHQEESDTAA</sequence>
<protein>
    <submittedName>
        <fullName evidence="2">Uncharacterized protein</fullName>
    </submittedName>
</protein>
<evidence type="ECO:0000313" key="2">
    <source>
        <dbReference type="EMBL" id="MDT0461470.1"/>
    </source>
</evidence>
<dbReference type="EMBL" id="JAVREY010000001">
    <property type="protein sequence ID" value="MDT0461470.1"/>
    <property type="molecule type" value="Genomic_DNA"/>
</dbReference>
<dbReference type="Proteomes" id="UP001183809">
    <property type="component" value="Unassembled WGS sequence"/>
</dbReference>
<evidence type="ECO:0000313" key="3">
    <source>
        <dbReference type="Proteomes" id="UP001183809"/>
    </source>
</evidence>
<proteinExistence type="predicted"/>
<reference evidence="3" key="1">
    <citation type="submission" date="2023-07" db="EMBL/GenBank/DDBJ databases">
        <title>30 novel species of actinomycetes from the DSMZ collection.</title>
        <authorList>
            <person name="Nouioui I."/>
        </authorList>
    </citation>
    <scope>NUCLEOTIDE SEQUENCE [LARGE SCALE GENOMIC DNA]</scope>
    <source>
        <strain evidence="3">DSM 41699</strain>
    </source>
</reference>
<name>A0ABU2TKL1_9ACTN</name>
<feature type="compositionally biased region" description="Basic and acidic residues" evidence="1">
    <location>
        <begin position="45"/>
        <end position="54"/>
    </location>
</feature>
<dbReference type="RefSeq" id="WP_311690503.1">
    <property type="nucleotide sequence ID" value="NZ_JAVREY010000001.1"/>
</dbReference>